<dbReference type="GO" id="GO:0043165">
    <property type="term" value="P:Gram-negative-bacterium-type cell outer membrane assembly"/>
    <property type="evidence" value="ECO:0007669"/>
    <property type="project" value="UniProtKB-UniRule"/>
</dbReference>
<keyword evidence="1 6" id="KW-1003">Cell membrane</keyword>
<organism evidence="7 8">
    <name type="scientific">Ventosimonas gracilis</name>
    <dbReference type="NCBI Taxonomy" id="1680762"/>
    <lineage>
        <taxon>Bacteria</taxon>
        <taxon>Pseudomonadati</taxon>
        <taxon>Pseudomonadota</taxon>
        <taxon>Gammaproteobacteria</taxon>
        <taxon>Pseudomonadales</taxon>
        <taxon>Ventosimonadaceae</taxon>
        <taxon>Ventosimonas</taxon>
    </lineage>
</organism>
<dbReference type="AlphaFoldDB" id="A0A139SRY2"/>
<comment type="caution">
    <text evidence="7">The sequence shown here is derived from an EMBL/GenBank/DDBJ whole genome shotgun (WGS) entry which is preliminary data.</text>
</comment>
<dbReference type="InterPro" id="IPR026265">
    <property type="entry name" value="LptC"/>
</dbReference>
<dbReference type="PANTHER" id="PTHR37481">
    <property type="entry name" value="LIPOPOLYSACCHARIDE EXPORT SYSTEM PROTEIN LPTC"/>
    <property type="match status" value="1"/>
</dbReference>
<comment type="subcellular location">
    <subcellularLocation>
        <location evidence="6">Cell inner membrane</location>
        <topology evidence="6">Single-pass membrane protein</topology>
    </subcellularLocation>
</comment>
<name>A0A139SRY2_9GAMM</name>
<dbReference type="Proteomes" id="UP000072660">
    <property type="component" value="Unassembled WGS sequence"/>
</dbReference>
<dbReference type="RefSeq" id="WP_068390934.1">
    <property type="nucleotide sequence ID" value="NZ_LSZO01000166.1"/>
</dbReference>
<keyword evidence="8" id="KW-1185">Reference proteome</keyword>
<sequence>MLRRLFFILPILFGTVLLFALVDFNPVLPEAASEPQTRPVDFFIINARRTQFKADGSLHSQLLSPKIEHFLESEISLLQNPDLLLYQEDTQPWRVLSAQAEVSPDGKEVKLQGNVRISHRDEKNRDTLVTSPHITLLPEDHYASTDAPVRIEMPQGVSSGIGMQAWLKERKLNLLKNARGQYEAP</sequence>
<keyword evidence="3 6" id="KW-0812">Transmembrane</keyword>
<keyword evidence="2 6" id="KW-0997">Cell inner membrane</keyword>
<gene>
    <name evidence="6" type="primary">lptC</name>
    <name evidence="7" type="ORF">AXE65_03665</name>
</gene>
<evidence type="ECO:0000256" key="6">
    <source>
        <dbReference type="HAMAP-Rule" id="MF_01915"/>
    </source>
</evidence>
<dbReference type="InterPro" id="IPR010664">
    <property type="entry name" value="LipoPS_assembly_LptC-rel"/>
</dbReference>
<dbReference type="Gene3D" id="2.60.450.10">
    <property type="entry name" value="Lipopolysaccharide (LPS) transport protein A like domain"/>
    <property type="match status" value="1"/>
</dbReference>
<evidence type="ECO:0000313" key="8">
    <source>
        <dbReference type="Proteomes" id="UP000072660"/>
    </source>
</evidence>
<dbReference type="Pfam" id="PF06835">
    <property type="entry name" value="LptC"/>
    <property type="match status" value="1"/>
</dbReference>
<reference evidence="7 8" key="1">
    <citation type="submission" date="2016-02" db="EMBL/GenBank/DDBJ databases">
        <authorList>
            <person name="Wen L."/>
            <person name="He K."/>
            <person name="Yang H."/>
        </authorList>
    </citation>
    <scope>NUCLEOTIDE SEQUENCE [LARGE SCALE GENOMIC DNA]</scope>
    <source>
        <strain evidence="7 8">CV58</strain>
    </source>
</reference>
<evidence type="ECO:0000313" key="7">
    <source>
        <dbReference type="EMBL" id="KXU37303.1"/>
    </source>
</evidence>
<dbReference type="OrthoDB" id="5731914at2"/>
<protein>
    <recommendedName>
        <fullName evidence="6">Lipopolysaccharide export system protein LptC</fullName>
    </recommendedName>
</protein>
<comment type="function">
    <text evidence="6">Involved in the assembly of lipopolysaccharide (LPS). Required for the translocation of LPS from the inner membrane to the outer membrane. Facilitates the transfer of LPS from the inner membrane to the periplasmic protein LptA. Could be a docking site for LptA.</text>
</comment>
<dbReference type="GO" id="GO:0005886">
    <property type="term" value="C:plasma membrane"/>
    <property type="evidence" value="ECO:0007669"/>
    <property type="project" value="UniProtKB-SubCell"/>
</dbReference>
<comment type="similarity">
    <text evidence="6">Belongs to the LptC family.</text>
</comment>
<evidence type="ECO:0000256" key="2">
    <source>
        <dbReference type="ARBA" id="ARBA00022519"/>
    </source>
</evidence>
<dbReference type="GO" id="GO:0017089">
    <property type="term" value="F:glycolipid transfer activity"/>
    <property type="evidence" value="ECO:0007669"/>
    <property type="project" value="TreeGrafter"/>
</dbReference>
<proteinExistence type="inferred from homology"/>
<evidence type="ECO:0000256" key="3">
    <source>
        <dbReference type="ARBA" id="ARBA00022692"/>
    </source>
</evidence>
<comment type="subunit">
    <text evidence="6">Component of the lipopolysaccharide transport and assembly complex. Interacts with LptA and the LptBFG transporter complex.</text>
</comment>
<keyword evidence="4 6" id="KW-1133">Transmembrane helix</keyword>
<dbReference type="PANTHER" id="PTHR37481:SF1">
    <property type="entry name" value="LIPOPOLYSACCHARIDE EXPORT SYSTEM PROTEIN LPTC"/>
    <property type="match status" value="1"/>
</dbReference>
<dbReference type="InterPro" id="IPR052363">
    <property type="entry name" value="LPS_export_LptC"/>
</dbReference>
<accession>A0A139SRY2</accession>
<dbReference type="GO" id="GO:0015221">
    <property type="term" value="F:lipopolysaccharide transmembrane transporter activity"/>
    <property type="evidence" value="ECO:0007669"/>
    <property type="project" value="InterPro"/>
</dbReference>
<dbReference type="NCBIfam" id="TIGR04409">
    <property type="entry name" value="LptC_YrbK"/>
    <property type="match status" value="1"/>
</dbReference>
<evidence type="ECO:0000256" key="4">
    <source>
        <dbReference type="ARBA" id="ARBA00022989"/>
    </source>
</evidence>
<keyword evidence="5 6" id="KW-0472">Membrane</keyword>
<dbReference type="HAMAP" id="MF_01915">
    <property type="entry name" value="LPS_assembly_LptC"/>
    <property type="match status" value="1"/>
</dbReference>
<evidence type="ECO:0000256" key="5">
    <source>
        <dbReference type="ARBA" id="ARBA00023136"/>
    </source>
</evidence>
<dbReference type="GO" id="GO:0030288">
    <property type="term" value="C:outer membrane-bounded periplasmic space"/>
    <property type="evidence" value="ECO:0007669"/>
    <property type="project" value="TreeGrafter"/>
</dbReference>
<dbReference type="EMBL" id="LSZO01000166">
    <property type="protein sequence ID" value="KXU37303.1"/>
    <property type="molecule type" value="Genomic_DNA"/>
</dbReference>
<evidence type="ECO:0000256" key="1">
    <source>
        <dbReference type="ARBA" id="ARBA00022475"/>
    </source>
</evidence>